<gene>
    <name evidence="1" type="ORF">BDZ94DRAFT_1157270</name>
</gene>
<sequence>MSSVNASTGFTPFTLKSGFSPRIIPSLIPKLSTFVIPQILITPPDNAPDPSPHPPPVIDADVHAFMSGLERDFLDARDSLLTAKLSQAHYANLSRAPDHVFAVGDKVLLATANCRRDYMQAKDG</sequence>
<reference evidence="1" key="1">
    <citation type="submission" date="2020-11" db="EMBL/GenBank/DDBJ databases">
        <authorList>
            <consortium name="DOE Joint Genome Institute"/>
            <person name="Ahrendt S."/>
            <person name="Riley R."/>
            <person name="Andreopoulos W."/>
            <person name="Labutti K."/>
            <person name="Pangilinan J."/>
            <person name="Ruiz-Duenas F.J."/>
            <person name="Barrasa J.M."/>
            <person name="Sanchez-Garcia M."/>
            <person name="Camarero S."/>
            <person name="Miyauchi S."/>
            <person name="Serrano A."/>
            <person name="Linde D."/>
            <person name="Babiker R."/>
            <person name="Drula E."/>
            <person name="Ayuso-Fernandez I."/>
            <person name="Pacheco R."/>
            <person name="Padilla G."/>
            <person name="Ferreira P."/>
            <person name="Barriuso J."/>
            <person name="Kellner H."/>
            <person name="Castanera R."/>
            <person name="Alfaro M."/>
            <person name="Ramirez L."/>
            <person name="Pisabarro A.G."/>
            <person name="Kuo A."/>
            <person name="Tritt A."/>
            <person name="Lipzen A."/>
            <person name="He G."/>
            <person name="Yan M."/>
            <person name="Ng V."/>
            <person name="Cullen D."/>
            <person name="Martin F."/>
            <person name="Rosso M.-N."/>
            <person name="Henrissat B."/>
            <person name="Hibbett D."/>
            <person name="Martinez A.T."/>
            <person name="Grigoriev I.V."/>
        </authorList>
    </citation>
    <scope>NUCLEOTIDE SEQUENCE</scope>
    <source>
        <strain evidence="1">CBS 247.69</strain>
    </source>
</reference>
<evidence type="ECO:0000313" key="2">
    <source>
        <dbReference type="Proteomes" id="UP000807353"/>
    </source>
</evidence>
<comment type="caution">
    <text evidence="1">The sequence shown here is derived from an EMBL/GenBank/DDBJ whole genome shotgun (WGS) entry which is preliminary data.</text>
</comment>
<keyword evidence="2" id="KW-1185">Reference proteome</keyword>
<dbReference type="AlphaFoldDB" id="A0A9P5YDB0"/>
<organism evidence="1 2">
    <name type="scientific">Collybia nuda</name>
    <dbReference type="NCBI Taxonomy" id="64659"/>
    <lineage>
        <taxon>Eukaryota</taxon>
        <taxon>Fungi</taxon>
        <taxon>Dikarya</taxon>
        <taxon>Basidiomycota</taxon>
        <taxon>Agaricomycotina</taxon>
        <taxon>Agaricomycetes</taxon>
        <taxon>Agaricomycetidae</taxon>
        <taxon>Agaricales</taxon>
        <taxon>Tricholomatineae</taxon>
        <taxon>Clitocybaceae</taxon>
        <taxon>Collybia</taxon>
    </lineage>
</organism>
<proteinExistence type="predicted"/>
<dbReference type="Proteomes" id="UP000807353">
    <property type="component" value="Unassembled WGS sequence"/>
</dbReference>
<dbReference type="EMBL" id="MU150240">
    <property type="protein sequence ID" value="KAF9466722.1"/>
    <property type="molecule type" value="Genomic_DNA"/>
</dbReference>
<name>A0A9P5YDB0_9AGAR</name>
<protein>
    <submittedName>
        <fullName evidence="1">Uncharacterized protein</fullName>
    </submittedName>
</protein>
<dbReference type="OrthoDB" id="3268967at2759"/>
<accession>A0A9P5YDB0</accession>
<evidence type="ECO:0000313" key="1">
    <source>
        <dbReference type="EMBL" id="KAF9466722.1"/>
    </source>
</evidence>